<keyword evidence="2" id="KW-0479">Metal-binding</keyword>
<evidence type="ECO:0000259" key="7">
    <source>
        <dbReference type="PROSITE" id="PS51471"/>
    </source>
</evidence>
<protein>
    <submittedName>
        <fullName evidence="8">Procollagen-lysine,2-oxoglutarate 5-dioxygenase 3</fullName>
    </submittedName>
</protein>
<dbReference type="InterPro" id="IPR050757">
    <property type="entry name" value="Collagen_mod_GT25"/>
</dbReference>
<keyword evidence="4 8" id="KW-0223">Dioxygenase</keyword>
<dbReference type="AlphaFoldDB" id="A0A5N5TD25"/>
<comment type="cofactor">
    <cofactor evidence="1">
        <name>L-ascorbate</name>
        <dbReference type="ChEBI" id="CHEBI:38290"/>
    </cofactor>
</comment>
<dbReference type="GO" id="GO:0031418">
    <property type="term" value="F:L-ascorbic acid binding"/>
    <property type="evidence" value="ECO:0007669"/>
    <property type="project" value="InterPro"/>
</dbReference>
<keyword evidence="6" id="KW-0408">Iron</keyword>
<dbReference type="GO" id="GO:0005506">
    <property type="term" value="F:iron ion binding"/>
    <property type="evidence" value="ECO:0007669"/>
    <property type="project" value="InterPro"/>
</dbReference>
<comment type="caution">
    <text evidence="8">The sequence shown here is derived from an EMBL/GenBank/DDBJ whole genome shotgun (WGS) entry which is preliminary data.</text>
</comment>
<dbReference type="Proteomes" id="UP000326759">
    <property type="component" value="Unassembled WGS sequence"/>
</dbReference>
<dbReference type="InterPro" id="IPR006620">
    <property type="entry name" value="Pro_4_hyd_alph"/>
</dbReference>
<evidence type="ECO:0000256" key="6">
    <source>
        <dbReference type="ARBA" id="ARBA00023004"/>
    </source>
</evidence>
<gene>
    <name evidence="8" type="primary">Plod3</name>
    <name evidence="8" type="ORF">Anas_12603</name>
</gene>
<evidence type="ECO:0000256" key="4">
    <source>
        <dbReference type="ARBA" id="ARBA00022964"/>
    </source>
</evidence>
<evidence type="ECO:0000256" key="3">
    <source>
        <dbReference type="ARBA" id="ARBA00022729"/>
    </source>
</evidence>
<dbReference type="EMBL" id="SEYY01006636">
    <property type="protein sequence ID" value="KAB7502830.1"/>
    <property type="molecule type" value="Genomic_DNA"/>
</dbReference>
<dbReference type="PROSITE" id="PS51471">
    <property type="entry name" value="FE2OG_OXY"/>
    <property type="match status" value="1"/>
</dbReference>
<organism evidence="8 9">
    <name type="scientific">Armadillidium nasatum</name>
    <dbReference type="NCBI Taxonomy" id="96803"/>
    <lineage>
        <taxon>Eukaryota</taxon>
        <taxon>Metazoa</taxon>
        <taxon>Ecdysozoa</taxon>
        <taxon>Arthropoda</taxon>
        <taxon>Crustacea</taxon>
        <taxon>Multicrustacea</taxon>
        <taxon>Malacostraca</taxon>
        <taxon>Eumalacostraca</taxon>
        <taxon>Peracarida</taxon>
        <taxon>Isopoda</taxon>
        <taxon>Oniscidea</taxon>
        <taxon>Crinocheta</taxon>
        <taxon>Armadillidiidae</taxon>
        <taxon>Armadillidium</taxon>
    </lineage>
</organism>
<evidence type="ECO:0000256" key="1">
    <source>
        <dbReference type="ARBA" id="ARBA00001961"/>
    </source>
</evidence>
<reference evidence="8 9" key="1">
    <citation type="journal article" date="2019" name="PLoS Biol.">
        <title>Sex chromosomes control vertical transmission of feminizing Wolbachia symbionts in an isopod.</title>
        <authorList>
            <person name="Becking T."/>
            <person name="Chebbi M.A."/>
            <person name="Giraud I."/>
            <person name="Moumen B."/>
            <person name="Laverre T."/>
            <person name="Caubet Y."/>
            <person name="Peccoud J."/>
            <person name="Gilbert C."/>
            <person name="Cordaux R."/>
        </authorList>
    </citation>
    <scope>NUCLEOTIDE SEQUENCE [LARGE SCALE GENOMIC DNA]</scope>
    <source>
        <strain evidence="8">ANa2</strain>
        <tissue evidence="8">Whole body excluding digestive tract and cuticle</tissue>
    </source>
</reference>
<keyword evidence="3" id="KW-0732">Signal</keyword>
<dbReference type="PANTHER" id="PTHR10730:SF45">
    <property type="entry name" value="PROCOLLAGEN-LYSINE,2-OXOGLUTARATE 5-DIOXYGENASE"/>
    <property type="match status" value="1"/>
</dbReference>
<dbReference type="GO" id="GO:0008475">
    <property type="term" value="F:procollagen-lysine 5-dioxygenase activity"/>
    <property type="evidence" value="ECO:0007669"/>
    <property type="project" value="TreeGrafter"/>
</dbReference>
<dbReference type="SMART" id="SM00702">
    <property type="entry name" value="P4Hc"/>
    <property type="match status" value="1"/>
</dbReference>
<keyword evidence="5" id="KW-0560">Oxidoreductase</keyword>
<evidence type="ECO:0000256" key="5">
    <source>
        <dbReference type="ARBA" id="ARBA00023002"/>
    </source>
</evidence>
<proteinExistence type="predicted"/>
<dbReference type="Gene3D" id="2.60.120.620">
    <property type="entry name" value="q2cbj1_9rhob like domain"/>
    <property type="match status" value="1"/>
</dbReference>
<evidence type="ECO:0000313" key="8">
    <source>
        <dbReference type="EMBL" id="KAB7502830.1"/>
    </source>
</evidence>
<evidence type="ECO:0000256" key="2">
    <source>
        <dbReference type="ARBA" id="ARBA00022723"/>
    </source>
</evidence>
<dbReference type="PANTHER" id="PTHR10730">
    <property type="entry name" value="PROCOLLAGEN-LYSINE,2-OXOGLUTARATE 5-DIOXYGENASE/GLYCOSYLTRANSFERASE 25 FAMILY MEMBER"/>
    <property type="match status" value="1"/>
</dbReference>
<dbReference type="InterPro" id="IPR005123">
    <property type="entry name" value="Oxoglu/Fe-dep_dioxygenase_dom"/>
</dbReference>
<name>A0A5N5TD25_9CRUS</name>
<sequence length="230" mass="27417">MDFGHLVNSENFNIRNFHPDLWQMFDNRWDWERAYLHENYSQSLNESNKIQMPCPDVYWFPVFKERYAKEMIEMVENYGRWSDGSHMDTRLESGYENVPTVDIHMKQVNYNDEWHEILRAYIQPLQLRVYDGYFNDPPRALMSFTVRYRPDEQPALRPHHDTSTYTINVGLNRPGIDYQGGGCRFLRYNCSVVDTRVGWTLMHPGRLTHLHEGLRVTAGTRYIIVTFVDP</sequence>
<evidence type="ECO:0000313" key="9">
    <source>
        <dbReference type="Proteomes" id="UP000326759"/>
    </source>
</evidence>
<dbReference type="Pfam" id="PF03171">
    <property type="entry name" value="2OG-FeII_Oxy"/>
    <property type="match status" value="1"/>
</dbReference>
<feature type="domain" description="Fe2OG dioxygenase" evidence="7">
    <location>
        <begin position="136"/>
        <end position="230"/>
    </location>
</feature>
<accession>A0A5N5TD25</accession>
<dbReference type="OrthoDB" id="69177at2759"/>
<keyword evidence="9" id="KW-1185">Reference proteome</keyword>
<dbReference type="GO" id="GO:0005783">
    <property type="term" value="C:endoplasmic reticulum"/>
    <property type="evidence" value="ECO:0007669"/>
    <property type="project" value="TreeGrafter"/>
</dbReference>
<dbReference type="InterPro" id="IPR044861">
    <property type="entry name" value="IPNS-like_FE2OG_OXY"/>
</dbReference>